<dbReference type="RefSeq" id="WP_094694343.1">
    <property type="nucleotide sequence ID" value="NZ_CALENZ010000016.1"/>
</dbReference>
<protein>
    <submittedName>
        <fullName evidence="8">ABC transporter permease</fullName>
    </submittedName>
</protein>
<name>A0A261G3D4_9BIFI</name>
<comment type="caution">
    <text evidence="8">The sequence shown here is derived from an EMBL/GenBank/DDBJ whole genome shotgun (WGS) entry which is preliminary data.</text>
</comment>
<comment type="subcellular location">
    <subcellularLocation>
        <location evidence="1">Cell envelope</location>
    </subcellularLocation>
</comment>
<dbReference type="Proteomes" id="UP000216451">
    <property type="component" value="Unassembled WGS sequence"/>
</dbReference>
<dbReference type="Pfam" id="PF00497">
    <property type="entry name" value="SBP_bac_3"/>
    <property type="match status" value="1"/>
</dbReference>
<comment type="similarity">
    <text evidence="2 4">Belongs to the bacterial solute-binding protein 3 family.</text>
</comment>
<evidence type="ECO:0000256" key="4">
    <source>
        <dbReference type="RuleBase" id="RU003744"/>
    </source>
</evidence>
<evidence type="ECO:0000256" key="5">
    <source>
        <dbReference type="SAM" id="SignalP"/>
    </source>
</evidence>
<dbReference type="PANTHER" id="PTHR35936">
    <property type="entry name" value="MEMBRANE-BOUND LYTIC MUREIN TRANSGLYCOSYLASE F"/>
    <property type="match status" value="1"/>
</dbReference>
<feature type="domain" description="Solute-binding protein family 3/N-terminal" evidence="6">
    <location>
        <begin position="36"/>
        <end position="252"/>
    </location>
</feature>
<accession>A0A261G3D4</accession>
<feature type="domain" description="Ionotropic glutamate receptor C-terminal" evidence="7">
    <location>
        <begin position="36"/>
        <end position="251"/>
    </location>
</feature>
<dbReference type="InterPro" id="IPR001320">
    <property type="entry name" value="Iontro_rcpt_C"/>
</dbReference>
<gene>
    <name evidence="8" type="ORF">BAQU_1473</name>
</gene>
<keyword evidence="3 5" id="KW-0732">Signal</keyword>
<dbReference type="SMART" id="SM00062">
    <property type="entry name" value="PBPb"/>
    <property type="match status" value="1"/>
</dbReference>
<evidence type="ECO:0000256" key="1">
    <source>
        <dbReference type="ARBA" id="ARBA00004196"/>
    </source>
</evidence>
<evidence type="ECO:0000313" key="9">
    <source>
        <dbReference type="Proteomes" id="UP000216451"/>
    </source>
</evidence>
<dbReference type="PROSITE" id="PS51257">
    <property type="entry name" value="PROKAR_LIPOPROTEIN"/>
    <property type="match status" value="1"/>
</dbReference>
<dbReference type="AlphaFoldDB" id="A0A261G3D4"/>
<dbReference type="PANTHER" id="PTHR35936:SF38">
    <property type="entry name" value="GLUTAMINE-BINDING PERIPLASMIC PROTEIN"/>
    <property type="match status" value="1"/>
</dbReference>
<dbReference type="GO" id="GO:0015276">
    <property type="term" value="F:ligand-gated monoatomic ion channel activity"/>
    <property type="evidence" value="ECO:0007669"/>
    <property type="project" value="InterPro"/>
</dbReference>
<feature type="signal peptide" evidence="5">
    <location>
        <begin position="1"/>
        <end position="26"/>
    </location>
</feature>
<feature type="chain" id="PRO_5039190787" evidence="5">
    <location>
        <begin position="27"/>
        <end position="252"/>
    </location>
</feature>
<evidence type="ECO:0000259" key="7">
    <source>
        <dbReference type="SMART" id="SM00079"/>
    </source>
</evidence>
<evidence type="ECO:0000256" key="3">
    <source>
        <dbReference type="ARBA" id="ARBA00022729"/>
    </source>
</evidence>
<reference evidence="8 9" key="1">
    <citation type="journal article" date="2017" name="BMC Genomics">
        <title>Comparative genomic and phylogenomic analyses of the Bifidobacteriaceae family.</title>
        <authorList>
            <person name="Lugli G.A."/>
            <person name="Milani C."/>
            <person name="Turroni F."/>
            <person name="Duranti S."/>
            <person name="Mancabelli L."/>
            <person name="Mangifesta M."/>
            <person name="Ferrario C."/>
            <person name="Modesto M."/>
            <person name="Mattarelli P."/>
            <person name="Jiri K."/>
            <person name="van Sinderen D."/>
            <person name="Ventura M."/>
        </authorList>
    </citation>
    <scope>NUCLEOTIDE SEQUENCE [LARGE SCALE GENOMIC DNA]</scope>
    <source>
        <strain evidence="8 9">LMG 28769</strain>
    </source>
</reference>
<dbReference type="InterPro" id="IPR018313">
    <property type="entry name" value="SBP_3_CS"/>
</dbReference>
<dbReference type="InterPro" id="IPR001638">
    <property type="entry name" value="Solute-binding_3/MltF_N"/>
</dbReference>
<evidence type="ECO:0000256" key="2">
    <source>
        <dbReference type="ARBA" id="ARBA00010333"/>
    </source>
</evidence>
<proteinExistence type="inferred from homology"/>
<dbReference type="OrthoDB" id="8454826at2"/>
<organism evidence="8 9">
    <name type="scientific">Bifidobacterium aquikefiri</name>
    <dbReference type="NCBI Taxonomy" id="1653207"/>
    <lineage>
        <taxon>Bacteria</taxon>
        <taxon>Bacillati</taxon>
        <taxon>Actinomycetota</taxon>
        <taxon>Actinomycetes</taxon>
        <taxon>Bifidobacteriales</taxon>
        <taxon>Bifidobacteriaceae</taxon>
        <taxon>Bifidobacterium</taxon>
    </lineage>
</organism>
<dbReference type="SMART" id="SM00079">
    <property type="entry name" value="PBPe"/>
    <property type="match status" value="1"/>
</dbReference>
<dbReference type="GeneID" id="98296138"/>
<dbReference type="Gene3D" id="3.40.190.10">
    <property type="entry name" value="Periplasmic binding protein-like II"/>
    <property type="match status" value="2"/>
</dbReference>
<dbReference type="EMBL" id="MWXA01000007">
    <property type="protein sequence ID" value="OZG65735.1"/>
    <property type="molecule type" value="Genomic_DNA"/>
</dbReference>
<dbReference type="GO" id="GO:0016020">
    <property type="term" value="C:membrane"/>
    <property type="evidence" value="ECO:0007669"/>
    <property type="project" value="InterPro"/>
</dbReference>
<evidence type="ECO:0000313" key="8">
    <source>
        <dbReference type="EMBL" id="OZG65735.1"/>
    </source>
</evidence>
<sequence length="252" mass="26971">MKNKFVAIVAASLAAITMLGGCGAGSADSTAAGNSTLTVGTDATFQPFEYQEGGNYKGFDIDLVQALAKKLGYSKVQFVNTEFKGLIPGLLSKKFDMVASAVYITDERKQQIDFSDPYYPGGLSIMIPSDDTTISKGSDLAGKTVVVQTGTKSVEWLKANVPTAKIVEVESNNEMFLQVSSGKADAAVTGKPAAESYAKTDPKVKVVEQTLTTEEYGFGFRKNDSALKNKINGALKELKSNGTYDKIKSEYF</sequence>
<evidence type="ECO:0000259" key="6">
    <source>
        <dbReference type="SMART" id="SM00062"/>
    </source>
</evidence>
<dbReference type="GO" id="GO:0030313">
    <property type="term" value="C:cell envelope"/>
    <property type="evidence" value="ECO:0007669"/>
    <property type="project" value="UniProtKB-SubCell"/>
</dbReference>
<dbReference type="SUPFAM" id="SSF53850">
    <property type="entry name" value="Periplasmic binding protein-like II"/>
    <property type="match status" value="1"/>
</dbReference>
<keyword evidence="9" id="KW-1185">Reference proteome</keyword>
<dbReference type="PROSITE" id="PS01039">
    <property type="entry name" value="SBP_BACTERIAL_3"/>
    <property type="match status" value="1"/>
</dbReference>